<dbReference type="OrthoDB" id="7722975at2759"/>
<dbReference type="GO" id="GO:0016787">
    <property type="term" value="F:hydrolase activity"/>
    <property type="evidence" value="ECO:0007669"/>
    <property type="project" value="InterPro"/>
</dbReference>
<dbReference type="SUPFAM" id="SSF56300">
    <property type="entry name" value="Metallo-dependent phosphatases"/>
    <property type="match status" value="1"/>
</dbReference>
<dbReference type="GO" id="GO:0005576">
    <property type="term" value="C:extracellular region"/>
    <property type="evidence" value="ECO:0007669"/>
    <property type="project" value="UniProtKB-ARBA"/>
</dbReference>
<dbReference type="InterPro" id="IPR006179">
    <property type="entry name" value="5_nucleotidase/apyrase"/>
</dbReference>
<dbReference type="Pfam" id="PF21953">
    <property type="entry name" value="NadN_nucleosid_C"/>
    <property type="match status" value="1"/>
</dbReference>
<dbReference type="Pfam" id="PF00149">
    <property type="entry name" value="Metallophos"/>
    <property type="match status" value="1"/>
</dbReference>
<name>A0A1E3PMR3_9ASCO</name>
<protein>
    <submittedName>
        <fullName evidence="4">Metallo-dependent phosphatase</fullName>
    </submittedName>
</protein>
<dbReference type="PANTHER" id="PTHR11575">
    <property type="entry name" value="5'-NUCLEOTIDASE-RELATED"/>
    <property type="match status" value="1"/>
</dbReference>
<feature type="domain" description="Putative 5'-nucleotidase C-terminal" evidence="3">
    <location>
        <begin position="412"/>
        <end position="686"/>
    </location>
</feature>
<dbReference type="InterPro" id="IPR036907">
    <property type="entry name" value="5'-Nucleotdase_C_sf"/>
</dbReference>
<dbReference type="STRING" id="857566.A0A1E3PMR3"/>
<dbReference type="InterPro" id="IPR041823">
    <property type="entry name" value="YHR202W_N"/>
</dbReference>
<evidence type="ECO:0000259" key="3">
    <source>
        <dbReference type="Pfam" id="PF21953"/>
    </source>
</evidence>
<sequence length="728" mass="83297">MISSKLVVSNLLVLLTTLLFSINAVYANAIVEDTQLIFPLQVGPLANTQDGILDVNPLAAISKNLSSSNIRPLEWGQLNFLHTTDTHGWLPGHLMEPSYSADWGDYISFIRHMRQRADEKGVDILIIDTGDKHDGNGLSDATLPPGYLSQDIFKMADIDLLTLGNHELYRAEIAKQEFDVIAQHYAEKYLVANVDIILDNGTIVPMGRKYRHFQTKNLQLNIMSFGFLYDFFQNAPNTIVTSVVDTVQQDWFQDLLRSREFDIDIFVLVTHIPVRDFPELEVIVNEIRKYYLDTPIQIFGAHTHVRDFTIFDDKAYAIESGRFLETVGWVSVKGLNKTEKDTSIEPLGENQVNSTYNVTRKYIDFNRDSLMFHSNTTSDQFVIPAGAKVSELIHEARELLNLTELYGCIPDSYYTTRAKYPSSQSIFTLIVDKILPLLKSPIEAISARFDNPRMIIVNTGSVRFDLFKGPFTKDTGFLISPFKNDWSFIPDMPVSLAVKLLPILNQDTRTLAELGLHFDQNKQKCHDYYNTIGYSHLGVPTDLHDCELYYNQFMHHDNDEGNDNDGGIDLEMIFEWSKIIPRKFLYTLVSTYRMLSKKSQLSVGYVTIDDFGTEGDDTMHTPLPYYHLPNAVQSIQNFSFEEISRFLEGQKLNYKKVESEIETKAEDEEEPTIDVIFYSFITPFLLSALEELEVREQYADKIQFYGGKSLIGLLQEFVEGGWKFDYCE</sequence>
<dbReference type="InterPro" id="IPR029052">
    <property type="entry name" value="Metallo-depent_PP-like"/>
</dbReference>
<dbReference type="Gene3D" id="3.90.780.10">
    <property type="entry name" value="5'-Nucleotidase, C-terminal domain"/>
    <property type="match status" value="2"/>
</dbReference>
<dbReference type="InterPro" id="IPR053828">
    <property type="entry name" value="Nucleosidase_C"/>
</dbReference>
<dbReference type="PANTHER" id="PTHR11575:SF43">
    <property type="entry name" value="SER_THR PROTEIN PHOSPHATASE FAMILY (AFU_ORTHOLOGUE AFUA_3G04160)"/>
    <property type="match status" value="1"/>
</dbReference>
<evidence type="ECO:0000256" key="1">
    <source>
        <dbReference type="SAM" id="SignalP"/>
    </source>
</evidence>
<evidence type="ECO:0000259" key="2">
    <source>
        <dbReference type="Pfam" id="PF00149"/>
    </source>
</evidence>
<keyword evidence="5" id="KW-1185">Reference proteome</keyword>
<feature type="chain" id="PRO_5009133901" evidence="1">
    <location>
        <begin position="28"/>
        <end position="728"/>
    </location>
</feature>
<dbReference type="GO" id="GO:0009166">
    <property type="term" value="P:nucleotide catabolic process"/>
    <property type="evidence" value="ECO:0007669"/>
    <property type="project" value="InterPro"/>
</dbReference>
<accession>A0A1E3PMR3</accession>
<feature type="domain" description="Calcineurin-like phosphoesterase" evidence="2">
    <location>
        <begin position="79"/>
        <end position="305"/>
    </location>
</feature>
<evidence type="ECO:0000313" key="4">
    <source>
        <dbReference type="EMBL" id="ODQ66484.1"/>
    </source>
</evidence>
<dbReference type="Proteomes" id="UP000095009">
    <property type="component" value="Unassembled WGS sequence"/>
</dbReference>
<feature type="signal peptide" evidence="1">
    <location>
        <begin position="1"/>
        <end position="27"/>
    </location>
</feature>
<dbReference type="Gene3D" id="3.60.21.10">
    <property type="match status" value="1"/>
</dbReference>
<dbReference type="SUPFAM" id="SSF55816">
    <property type="entry name" value="5'-nucleotidase (syn. UDP-sugar hydrolase), C-terminal domain"/>
    <property type="match status" value="1"/>
</dbReference>
<keyword evidence="1" id="KW-0732">Signal</keyword>
<dbReference type="InterPro" id="IPR004843">
    <property type="entry name" value="Calcineurin-like_PHP"/>
</dbReference>
<gene>
    <name evidence="4" type="ORF">NADFUDRAFT_82291</name>
</gene>
<organism evidence="4 5">
    <name type="scientific">Nadsonia fulvescens var. elongata DSM 6958</name>
    <dbReference type="NCBI Taxonomy" id="857566"/>
    <lineage>
        <taxon>Eukaryota</taxon>
        <taxon>Fungi</taxon>
        <taxon>Dikarya</taxon>
        <taxon>Ascomycota</taxon>
        <taxon>Saccharomycotina</taxon>
        <taxon>Dipodascomycetes</taxon>
        <taxon>Dipodascales</taxon>
        <taxon>Dipodascales incertae sedis</taxon>
        <taxon>Nadsonia</taxon>
    </lineage>
</organism>
<dbReference type="EMBL" id="KV454408">
    <property type="protein sequence ID" value="ODQ66484.1"/>
    <property type="molecule type" value="Genomic_DNA"/>
</dbReference>
<proteinExistence type="predicted"/>
<evidence type="ECO:0000313" key="5">
    <source>
        <dbReference type="Proteomes" id="UP000095009"/>
    </source>
</evidence>
<reference evidence="4 5" key="1">
    <citation type="journal article" date="2016" name="Proc. Natl. Acad. Sci. U.S.A.">
        <title>Comparative genomics of biotechnologically important yeasts.</title>
        <authorList>
            <person name="Riley R."/>
            <person name="Haridas S."/>
            <person name="Wolfe K.H."/>
            <person name="Lopes M.R."/>
            <person name="Hittinger C.T."/>
            <person name="Goeker M."/>
            <person name="Salamov A.A."/>
            <person name="Wisecaver J.H."/>
            <person name="Long T.M."/>
            <person name="Calvey C.H."/>
            <person name="Aerts A.L."/>
            <person name="Barry K.W."/>
            <person name="Choi C."/>
            <person name="Clum A."/>
            <person name="Coughlan A.Y."/>
            <person name="Deshpande S."/>
            <person name="Douglass A.P."/>
            <person name="Hanson S.J."/>
            <person name="Klenk H.-P."/>
            <person name="LaButti K.M."/>
            <person name="Lapidus A."/>
            <person name="Lindquist E.A."/>
            <person name="Lipzen A.M."/>
            <person name="Meier-Kolthoff J.P."/>
            <person name="Ohm R.A."/>
            <person name="Otillar R.P."/>
            <person name="Pangilinan J.L."/>
            <person name="Peng Y."/>
            <person name="Rokas A."/>
            <person name="Rosa C.A."/>
            <person name="Scheuner C."/>
            <person name="Sibirny A.A."/>
            <person name="Slot J.C."/>
            <person name="Stielow J.B."/>
            <person name="Sun H."/>
            <person name="Kurtzman C.P."/>
            <person name="Blackwell M."/>
            <person name="Grigoriev I.V."/>
            <person name="Jeffries T.W."/>
        </authorList>
    </citation>
    <scope>NUCLEOTIDE SEQUENCE [LARGE SCALE GENOMIC DNA]</scope>
    <source>
        <strain evidence="4 5">DSM 6958</strain>
    </source>
</reference>
<dbReference type="FunFam" id="3.60.21.10:FF:000043">
    <property type="entry name" value="Ser/Thr protein phosphatase family"/>
    <property type="match status" value="1"/>
</dbReference>
<dbReference type="AlphaFoldDB" id="A0A1E3PMR3"/>
<dbReference type="CDD" id="cd07407">
    <property type="entry name" value="MPP_YHR202W_N"/>
    <property type="match status" value="1"/>
</dbReference>
<dbReference type="GO" id="GO:0005829">
    <property type="term" value="C:cytosol"/>
    <property type="evidence" value="ECO:0007669"/>
    <property type="project" value="TreeGrafter"/>
</dbReference>